<accession>A0AA49JC07</accession>
<proteinExistence type="predicted"/>
<dbReference type="GO" id="GO:0006313">
    <property type="term" value="P:DNA transposition"/>
    <property type="evidence" value="ECO:0007669"/>
    <property type="project" value="InterPro"/>
</dbReference>
<protein>
    <recommendedName>
        <fullName evidence="3">Transposase IS200-like domain-containing protein</fullName>
    </recommendedName>
</protein>
<dbReference type="GO" id="GO:0043565">
    <property type="term" value="F:sequence-specific DNA binding"/>
    <property type="evidence" value="ECO:0007669"/>
    <property type="project" value="TreeGrafter"/>
</dbReference>
<dbReference type="Gene3D" id="3.30.70.1290">
    <property type="entry name" value="Transposase IS200-like"/>
    <property type="match status" value="1"/>
</dbReference>
<evidence type="ECO:0008006" key="3">
    <source>
        <dbReference type="Google" id="ProtNLM"/>
    </source>
</evidence>
<dbReference type="AlphaFoldDB" id="A0AA49JC07"/>
<feature type="compositionally biased region" description="Polar residues" evidence="1">
    <location>
        <begin position="116"/>
        <end position="129"/>
    </location>
</feature>
<dbReference type="EMBL" id="CP120682">
    <property type="protein sequence ID" value="WKN34211.1"/>
    <property type="molecule type" value="Genomic_DNA"/>
</dbReference>
<sequence>MAYDPSRHHRLKGYDYRQCGAYFITICTQHRKHLFGKIVDGVMLYNELGHIAHNYWQNIPAFRPFITLDAFIIMPNHMHGILIINDSNADLTQNAVRATESRQPQDQPAQKRILSEPSSGNTNLPQPSK</sequence>
<evidence type="ECO:0000313" key="2">
    <source>
        <dbReference type="EMBL" id="WKN34211.1"/>
    </source>
</evidence>
<dbReference type="InterPro" id="IPR036515">
    <property type="entry name" value="Transposase_17_sf"/>
</dbReference>
<organism evidence="2">
    <name type="scientific">Roseihalotalea indica</name>
    <dbReference type="NCBI Taxonomy" id="2867963"/>
    <lineage>
        <taxon>Bacteria</taxon>
        <taxon>Pseudomonadati</taxon>
        <taxon>Bacteroidota</taxon>
        <taxon>Cytophagia</taxon>
        <taxon>Cytophagales</taxon>
        <taxon>Catalimonadaceae</taxon>
        <taxon>Roseihalotalea</taxon>
    </lineage>
</organism>
<dbReference type="PANTHER" id="PTHR36966">
    <property type="entry name" value="REP-ASSOCIATED TYROSINE TRANSPOSASE"/>
    <property type="match status" value="1"/>
</dbReference>
<dbReference type="SUPFAM" id="SSF143422">
    <property type="entry name" value="Transposase IS200-like"/>
    <property type="match status" value="1"/>
</dbReference>
<dbReference type="PANTHER" id="PTHR36966:SF1">
    <property type="entry name" value="REP-ASSOCIATED TYROSINE TRANSPOSASE"/>
    <property type="match status" value="1"/>
</dbReference>
<evidence type="ECO:0000256" key="1">
    <source>
        <dbReference type="SAM" id="MobiDB-lite"/>
    </source>
</evidence>
<dbReference type="GO" id="GO:0004803">
    <property type="term" value="F:transposase activity"/>
    <property type="evidence" value="ECO:0007669"/>
    <property type="project" value="InterPro"/>
</dbReference>
<reference evidence="2" key="2">
    <citation type="journal article" date="2024" name="Antonie Van Leeuwenhoek">
        <title>Roseihalotalea indica gen. nov., sp. nov., a halophilic Bacteroidetes from mesopelagic Southwest Indian Ocean with higher carbohydrate metabolic potential.</title>
        <authorList>
            <person name="Chen B."/>
            <person name="Zhang M."/>
            <person name="Lin D."/>
            <person name="Ye J."/>
            <person name="Tang K."/>
        </authorList>
    </citation>
    <scope>NUCLEOTIDE SEQUENCE</scope>
    <source>
        <strain evidence="2">TK19036</strain>
    </source>
</reference>
<gene>
    <name evidence="2" type="ORF">K4G66_17680</name>
</gene>
<reference evidence="2" key="1">
    <citation type="journal article" date="2023" name="Comput. Struct. Biotechnol. J.">
        <title>Discovery of a novel marine Bacteroidetes with a rich repertoire of carbohydrate-active enzymes.</title>
        <authorList>
            <person name="Chen B."/>
            <person name="Liu G."/>
            <person name="Chen Q."/>
            <person name="Wang H."/>
            <person name="Liu L."/>
            <person name="Tang K."/>
        </authorList>
    </citation>
    <scope>NUCLEOTIDE SEQUENCE</scope>
    <source>
        <strain evidence="2">TK19036</strain>
    </source>
</reference>
<dbReference type="InterPro" id="IPR052715">
    <property type="entry name" value="RAYT_transposase"/>
</dbReference>
<name>A0AA49JC07_9BACT</name>
<feature type="region of interest" description="Disordered" evidence="1">
    <location>
        <begin position="97"/>
        <end position="129"/>
    </location>
</feature>
<feature type="compositionally biased region" description="Polar residues" evidence="1">
    <location>
        <begin position="97"/>
        <end position="108"/>
    </location>
</feature>